<keyword evidence="3" id="KW-1185">Reference proteome</keyword>
<name>A0A804MVB5_MAIZE</name>
<proteinExistence type="predicted"/>
<dbReference type="Proteomes" id="UP000007305">
    <property type="component" value="Chromosome 2"/>
</dbReference>
<dbReference type="Gramene" id="Zm00001eb114210_T001">
    <property type="protein sequence ID" value="Zm00001eb114210_P001"/>
    <property type="gene ID" value="Zm00001eb114210"/>
</dbReference>
<reference evidence="3" key="1">
    <citation type="submission" date="2015-12" db="EMBL/GenBank/DDBJ databases">
        <title>Update maize B73 reference genome by single molecule sequencing technologies.</title>
        <authorList>
            <consortium name="Maize Genome Sequencing Project"/>
            <person name="Ware D."/>
        </authorList>
    </citation>
    <scope>NUCLEOTIDE SEQUENCE [LARGE SCALE GENOMIC DNA]</scope>
    <source>
        <strain evidence="3">cv. B73</strain>
    </source>
</reference>
<protein>
    <submittedName>
        <fullName evidence="2">Uncharacterized protein</fullName>
    </submittedName>
</protein>
<evidence type="ECO:0000313" key="2">
    <source>
        <dbReference type="EnsemblPlants" id="Zm00001eb114210_P001"/>
    </source>
</evidence>
<organism evidence="2 3">
    <name type="scientific">Zea mays</name>
    <name type="common">Maize</name>
    <dbReference type="NCBI Taxonomy" id="4577"/>
    <lineage>
        <taxon>Eukaryota</taxon>
        <taxon>Viridiplantae</taxon>
        <taxon>Streptophyta</taxon>
        <taxon>Embryophyta</taxon>
        <taxon>Tracheophyta</taxon>
        <taxon>Spermatophyta</taxon>
        <taxon>Magnoliopsida</taxon>
        <taxon>Liliopsida</taxon>
        <taxon>Poales</taxon>
        <taxon>Poaceae</taxon>
        <taxon>PACMAD clade</taxon>
        <taxon>Panicoideae</taxon>
        <taxon>Andropogonodae</taxon>
        <taxon>Andropogoneae</taxon>
        <taxon>Tripsacinae</taxon>
        <taxon>Zea</taxon>
    </lineage>
</organism>
<evidence type="ECO:0000256" key="1">
    <source>
        <dbReference type="SAM" id="Phobius"/>
    </source>
</evidence>
<keyword evidence="1" id="KW-0812">Transmembrane</keyword>
<evidence type="ECO:0000313" key="3">
    <source>
        <dbReference type="Proteomes" id="UP000007305"/>
    </source>
</evidence>
<dbReference type="InParanoid" id="A0A804MVB5"/>
<dbReference type="AlphaFoldDB" id="A0A804MVB5"/>
<feature type="transmembrane region" description="Helical" evidence="1">
    <location>
        <begin position="12"/>
        <end position="33"/>
    </location>
</feature>
<sequence>MTDTGLILGEPSSYLIFTIFFSLTLSFSLLFPLEDSIKEYYHHTEEDIEDIEPCTTVFNPRITKHCDLRGEGVENGVACDLAEGFLSGVFCLGWELRELVGGFIASVGARLRSGGDGAGDTRQQVRWRGDGVAGGNGGGGCAAKGAWGGGSAHGGRARMRGARVGGGVNDPDVLWSLVPRIFASLYGNNSFYPLFLFTLTQG</sequence>
<accession>A0A804MVB5</accession>
<reference evidence="2" key="2">
    <citation type="submission" date="2019-07" db="EMBL/GenBank/DDBJ databases">
        <authorList>
            <person name="Seetharam A."/>
            <person name="Woodhouse M."/>
            <person name="Cannon E."/>
        </authorList>
    </citation>
    <scope>NUCLEOTIDE SEQUENCE [LARGE SCALE GENOMIC DNA]</scope>
    <source>
        <strain evidence="2">cv. B73</strain>
    </source>
</reference>
<dbReference type="EnsemblPlants" id="Zm00001eb114210_T001">
    <property type="protein sequence ID" value="Zm00001eb114210_P001"/>
    <property type="gene ID" value="Zm00001eb114210"/>
</dbReference>
<keyword evidence="1" id="KW-0472">Membrane</keyword>
<keyword evidence="1" id="KW-1133">Transmembrane helix</keyword>
<reference evidence="2" key="3">
    <citation type="submission" date="2021-05" db="UniProtKB">
        <authorList>
            <consortium name="EnsemblPlants"/>
        </authorList>
    </citation>
    <scope>IDENTIFICATION</scope>
    <source>
        <strain evidence="2">cv. B73</strain>
    </source>
</reference>